<keyword evidence="1" id="KW-1133">Transmembrane helix</keyword>
<keyword evidence="1" id="KW-0812">Transmembrane</keyword>
<feature type="transmembrane region" description="Helical" evidence="1">
    <location>
        <begin position="30"/>
        <end position="53"/>
    </location>
</feature>
<evidence type="ECO:0000256" key="1">
    <source>
        <dbReference type="SAM" id="Phobius"/>
    </source>
</evidence>
<protein>
    <submittedName>
        <fullName evidence="2">Putative ovule protein</fullName>
    </submittedName>
</protein>
<feature type="transmembrane region" description="Helical" evidence="1">
    <location>
        <begin position="7"/>
        <end position="24"/>
    </location>
</feature>
<name>A0A0V0HN62_SOLCH</name>
<keyword evidence="1" id="KW-0472">Membrane</keyword>
<accession>A0A0V0HN62</accession>
<dbReference type="EMBL" id="GEDG01017355">
    <property type="protein sequence ID" value="JAP21741.1"/>
    <property type="molecule type" value="Transcribed_RNA"/>
</dbReference>
<proteinExistence type="predicted"/>
<reference evidence="2" key="1">
    <citation type="submission" date="2015-12" db="EMBL/GenBank/DDBJ databases">
        <title>Gene expression during late stages of embryo sac development: a critical building block for successful pollen-pistil interactions.</title>
        <authorList>
            <person name="Liu Y."/>
            <person name="Joly V."/>
            <person name="Sabar M."/>
            <person name="Matton D.P."/>
        </authorList>
    </citation>
    <scope>NUCLEOTIDE SEQUENCE</scope>
</reference>
<evidence type="ECO:0000313" key="2">
    <source>
        <dbReference type="EMBL" id="JAP21741.1"/>
    </source>
</evidence>
<dbReference type="AlphaFoldDB" id="A0A0V0HN62"/>
<organism evidence="2">
    <name type="scientific">Solanum chacoense</name>
    <name type="common">Chaco potato</name>
    <dbReference type="NCBI Taxonomy" id="4108"/>
    <lineage>
        <taxon>Eukaryota</taxon>
        <taxon>Viridiplantae</taxon>
        <taxon>Streptophyta</taxon>
        <taxon>Embryophyta</taxon>
        <taxon>Tracheophyta</taxon>
        <taxon>Spermatophyta</taxon>
        <taxon>Magnoliopsida</taxon>
        <taxon>eudicotyledons</taxon>
        <taxon>Gunneridae</taxon>
        <taxon>Pentapetalae</taxon>
        <taxon>asterids</taxon>
        <taxon>lamiids</taxon>
        <taxon>Solanales</taxon>
        <taxon>Solanaceae</taxon>
        <taxon>Solanoideae</taxon>
        <taxon>Solaneae</taxon>
        <taxon>Solanum</taxon>
    </lineage>
</organism>
<sequence length="61" mass="7289">MKDPYDWNLLLILLVYNGFLLWDYTGFVVIVWFFSAGLHWVSCCTITFFYVWWDLLGSLVS</sequence>